<dbReference type="PANTHER" id="PTHR33571:SF12">
    <property type="entry name" value="BSL3053 PROTEIN"/>
    <property type="match status" value="1"/>
</dbReference>
<dbReference type="SMART" id="SM00530">
    <property type="entry name" value="HTH_XRE"/>
    <property type="match status" value="1"/>
</dbReference>
<comment type="caution">
    <text evidence="11">The sequence shown here is derived from an EMBL/GenBank/DDBJ whole genome shotgun (WGS) entry which is preliminary data.</text>
</comment>
<keyword evidence="8" id="KW-0460">Magnesium</keyword>
<accession>A0ABP4YDA6</accession>
<evidence type="ECO:0000256" key="3">
    <source>
        <dbReference type="ARBA" id="ARBA00022679"/>
    </source>
</evidence>
<keyword evidence="12" id="KW-1185">Reference proteome</keyword>
<gene>
    <name evidence="11" type="ORF">GCM10009749_15690</name>
</gene>
<comment type="cofactor">
    <cofactor evidence="1">
        <name>Mg(2+)</name>
        <dbReference type="ChEBI" id="CHEBI:18420"/>
    </cofactor>
</comment>
<dbReference type="InterPro" id="IPR002934">
    <property type="entry name" value="Polymerase_NTP_transf_dom"/>
</dbReference>
<dbReference type="EMBL" id="BAAANJ010000005">
    <property type="protein sequence ID" value="GAA1808168.1"/>
    <property type="molecule type" value="Genomic_DNA"/>
</dbReference>
<dbReference type="InterPro" id="IPR001387">
    <property type="entry name" value="Cro/C1-type_HTH"/>
</dbReference>
<keyword evidence="7" id="KW-0067">ATP-binding</keyword>
<evidence type="ECO:0000256" key="8">
    <source>
        <dbReference type="ARBA" id="ARBA00022842"/>
    </source>
</evidence>
<organism evidence="11 12">
    <name type="scientific">Agromyces neolithicus</name>
    <dbReference type="NCBI Taxonomy" id="269420"/>
    <lineage>
        <taxon>Bacteria</taxon>
        <taxon>Bacillati</taxon>
        <taxon>Actinomycetota</taxon>
        <taxon>Actinomycetes</taxon>
        <taxon>Micrococcales</taxon>
        <taxon>Microbacteriaceae</taxon>
        <taxon>Agromyces</taxon>
    </lineage>
</organism>
<dbReference type="InterPro" id="IPR052038">
    <property type="entry name" value="Type-VII_TA_antitoxin"/>
</dbReference>
<evidence type="ECO:0000256" key="5">
    <source>
        <dbReference type="ARBA" id="ARBA00022723"/>
    </source>
</evidence>
<keyword evidence="6" id="KW-0547">Nucleotide-binding</keyword>
<dbReference type="Gene3D" id="3.30.460.10">
    <property type="entry name" value="Beta Polymerase, domain 2"/>
    <property type="match status" value="1"/>
</dbReference>
<dbReference type="CDD" id="cd00093">
    <property type="entry name" value="HTH_XRE"/>
    <property type="match status" value="1"/>
</dbReference>
<protein>
    <recommendedName>
        <fullName evidence="10">HTH cro/C1-type domain-containing protein</fullName>
    </recommendedName>
</protein>
<dbReference type="InterPro" id="IPR010982">
    <property type="entry name" value="Lambda_DNA-bd_dom_sf"/>
</dbReference>
<dbReference type="SUPFAM" id="SSF81301">
    <property type="entry name" value="Nucleotidyltransferase"/>
    <property type="match status" value="1"/>
</dbReference>
<evidence type="ECO:0000313" key="12">
    <source>
        <dbReference type="Proteomes" id="UP001500002"/>
    </source>
</evidence>
<dbReference type="Pfam" id="PF01381">
    <property type="entry name" value="HTH_3"/>
    <property type="match status" value="1"/>
</dbReference>
<dbReference type="PROSITE" id="PS50943">
    <property type="entry name" value="HTH_CROC1"/>
    <property type="match status" value="1"/>
</dbReference>
<keyword evidence="2" id="KW-1277">Toxin-antitoxin system</keyword>
<evidence type="ECO:0000256" key="4">
    <source>
        <dbReference type="ARBA" id="ARBA00022695"/>
    </source>
</evidence>
<evidence type="ECO:0000256" key="1">
    <source>
        <dbReference type="ARBA" id="ARBA00001946"/>
    </source>
</evidence>
<dbReference type="RefSeq" id="WP_344295196.1">
    <property type="nucleotide sequence ID" value="NZ_BAAANJ010000005.1"/>
</dbReference>
<reference evidence="12" key="1">
    <citation type="journal article" date="2019" name="Int. J. Syst. Evol. Microbiol.">
        <title>The Global Catalogue of Microorganisms (GCM) 10K type strain sequencing project: providing services to taxonomists for standard genome sequencing and annotation.</title>
        <authorList>
            <consortium name="The Broad Institute Genomics Platform"/>
            <consortium name="The Broad Institute Genome Sequencing Center for Infectious Disease"/>
            <person name="Wu L."/>
            <person name="Ma J."/>
        </authorList>
    </citation>
    <scope>NUCLEOTIDE SEQUENCE [LARGE SCALE GENOMIC DNA]</scope>
    <source>
        <strain evidence="12">JCM 14322</strain>
    </source>
</reference>
<keyword evidence="5" id="KW-0479">Metal-binding</keyword>
<comment type="similarity">
    <text evidence="9">Belongs to the MntA antitoxin family.</text>
</comment>
<dbReference type="SUPFAM" id="SSF47413">
    <property type="entry name" value="lambda repressor-like DNA-binding domains"/>
    <property type="match status" value="1"/>
</dbReference>
<dbReference type="Proteomes" id="UP001500002">
    <property type="component" value="Unassembled WGS sequence"/>
</dbReference>
<dbReference type="InterPro" id="IPR043519">
    <property type="entry name" value="NT_sf"/>
</dbReference>
<dbReference type="PANTHER" id="PTHR33571">
    <property type="entry name" value="SSL8005 PROTEIN"/>
    <property type="match status" value="1"/>
</dbReference>
<keyword evidence="4" id="KW-0548">Nucleotidyltransferase</keyword>
<dbReference type="Gene3D" id="1.10.260.40">
    <property type="entry name" value="lambda repressor-like DNA-binding domains"/>
    <property type="match status" value="1"/>
</dbReference>
<keyword evidence="3" id="KW-0808">Transferase</keyword>
<evidence type="ECO:0000259" key="10">
    <source>
        <dbReference type="PROSITE" id="PS50943"/>
    </source>
</evidence>
<evidence type="ECO:0000256" key="6">
    <source>
        <dbReference type="ARBA" id="ARBA00022741"/>
    </source>
</evidence>
<evidence type="ECO:0000256" key="2">
    <source>
        <dbReference type="ARBA" id="ARBA00022649"/>
    </source>
</evidence>
<evidence type="ECO:0000313" key="11">
    <source>
        <dbReference type="EMBL" id="GAA1808168.1"/>
    </source>
</evidence>
<name>A0ABP4YDA6_9MICO</name>
<sequence>MARFDPARAAELIKAARADAGLTQRALAERVGLAQPSLAQMETGRRTPSAELLERVLEAADYRPSLPLAAHAKEIVAFAASRHLADVRVFGSTVRGEDHFDSDVDLLVRVEPGGDFFDIAALIAEAERLIGFPVDVVSETTRSPIADRIRAEAVPL</sequence>
<feature type="domain" description="HTH cro/C1-type" evidence="10">
    <location>
        <begin position="13"/>
        <end position="59"/>
    </location>
</feature>
<dbReference type="CDD" id="cd05403">
    <property type="entry name" value="NT_KNTase_like"/>
    <property type="match status" value="1"/>
</dbReference>
<dbReference type="Pfam" id="PF01909">
    <property type="entry name" value="NTP_transf_2"/>
    <property type="match status" value="1"/>
</dbReference>
<proteinExistence type="inferred from homology"/>
<evidence type="ECO:0000256" key="7">
    <source>
        <dbReference type="ARBA" id="ARBA00022840"/>
    </source>
</evidence>
<evidence type="ECO:0000256" key="9">
    <source>
        <dbReference type="ARBA" id="ARBA00038276"/>
    </source>
</evidence>